<dbReference type="eggNOG" id="ENOG5032UQS">
    <property type="taxonomic scope" value="Bacteria"/>
</dbReference>
<evidence type="ECO:0000313" key="3">
    <source>
        <dbReference type="EMBL" id="EGW23256.1"/>
    </source>
</evidence>
<dbReference type="InterPro" id="IPR024478">
    <property type="entry name" value="HlyB_4HB_MCP"/>
</dbReference>
<evidence type="ECO:0000313" key="4">
    <source>
        <dbReference type="Proteomes" id="UP000004664"/>
    </source>
</evidence>
<dbReference type="HOGENOM" id="CLU_080099_0_0_6"/>
<evidence type="ECO:0000259" key="2">
    <source>
        <dbReference type="Pfam" id="PF12729"/>
    </source>
</evidence>
<sequence>MEPKTTKRSYVFLPWILTFTLLGAFTLFSYYRGSYNPFETESMKVDLLSTMRIHLLEAIEAEKNAVLAITDEASENFAIRARKAADDVESSRKEIEAIINQQKRPRETEILNEFNICWAQFRKLDETILALATQNTNLKAQKISATQGAQEMGRFEQSLSRLIHRNTNNKCNEAVTLSYEALTASLKILALHKPHIEEADDQEMDKIEQSIKSYDESARKALGSLRSIADPSGSEDLNNAETAYEQFMNLTGEVLRLSRMNTNIKSAELSLGRKRLISSQCQEILATLQETVQAQRSNATR</sequence>
<name>G3IQQ6_METTV</name>
<accession>G3IQQ6</accession>
<keyword evidence="1" id="KW-1133">Transmembrane helix</keyword>
<protein>
    <recommendedName>
        <fullName evidence="2">Chemotaxis methyl-accepting receptor HlyB-like 4HB MCP domain-containing protein</fullName>
    </recommendedName>
</protein>
<dbReference type="Proteomes" id="UP000004664">
    <property type="component" value="Unassembled WGS sequence"/>
</dbReference>
<gene>
    <name evidence="3" type="ORF">Mettu_2104</name>
</gene>
<organism evidence="3 4">
    <name type="scientific">Methylobacter tundripaludum (strain ATCC BAA-1195 / DSM 17260 / SV96)</name>
    <dbReference type="NCBI Taxonomy" id="697282"/>
    <lineage>
        <taxon>Bacteria</taxon>
        <taxon>Pseudomonadati</taxon>
        <taxon>Pseudomonadota</taxon>
        <taxon>Gammaproteobacteria</taxon>
        <taxon>Methylococcales</taxon>
        <taxon>Methylococcaceae</taxon>
        <taxon>Methylobacter</taxon>
    </lineage>
</organism>
<keyword evidence="1" id="KW-0812">Transmembrane</keyword>
<reference evidence="3 4" key="1">
    <citation type="submission" date="2011-06" db="EMBL/GenBank/DDBJ databases">
        <title>Genomic sequence of Methylobacter tundripaludum SV96.</title>
        <authorList>
            <consortium name="US DOE Joint Genome Institute"/>
            <person name="Lucas S."/>
            <person name="Han J."/>
            <person name="Lapidus A."/>
            <person name="Cheng J.-F."/>
            <person name="Goodwin L."/>
            <person name="Pitluck S."/>
            <person name="Held B."/>
            <person name="Detter J.C."/>
            <person name="Han C."/>
            <person name="Tapia R."/>
            <person name="Land M."/>
            <person name="Hauser L."/>
            <person name="Kyrpides N."/>
            <person name="Ivanova N."/>
            <person name="Ovchinnikova G."/>
            <person name="Pagani I."/>
            <person name="Klotz M.G."/>
            <person name="Dispirito A.A."/>
            <person name="Murrell J.C."/>
            <person name="Dunfield P."/>
            <person name="Kalyuzhnaya M.G."/>
            <person name="Svenning M."/>
            <person name="Trotsenko Y.A."/>
            <person name="Stein L.Y."/>
            <person name="Woyke T."/>
        </authorList>
    </citation>
    <scope>NUCLEOTIDE SEQUENCE [LARGE SCALE GENOMIC DNA]</scope>
    <source>
        <strain evidence="4">ATCC BAA-1195 / DSM 17260 / SV96</strain>
    </source>
</reference>
<evidence type="ECO:0000256" key="1">
    <source>
        <dbReference type="SAM" id="Phobius"/>
    </source>
</evidence>
<feature type="transmembrane region" description="Helical" evidence="1">
    <location>
        <begin position="12"/>
        <end position="31"/>
    </location>
</feature>
<keyword evidence="1" id="KW-0472">Membrane</keyword>
<dbReference type="AlphaFoldDB" id="G3IQQ6"/>
<dbReference type="Pfam" id="PF12729">
    <property type="entry name" value="4HB_MCP_1"/>
    <property type="match status" value="1"/>
</dbReference>
<dbReference type="RefSeq" id="WP_006891405.1">
    <property type="nucleotide sequence ID" value="NZ_JH109152.1"/>
</dbReference>
<keyword evidence="4" id="KW-1185">Reference proteome</keyword>
<proteinExistence type="predicted"/>
<dbReference type="EMBL" id="JH109152">
    <property type="protein sequence ID" value="EGW23256.1"/>
    <property type="molecule type" value="Genomic_DNA"/>
</dbReference>
<dbReference type="OrthoDB" id="5565648at2"/>
<feature type="domain" description="Chemotaxis methyl-accepting receptor HlyB-like 4HB MCP" evidence="2">
    <location>
        <begin position="78"/>
        <end position="168"/>
    </location>
</feature>